<proteinExistence type="predicted"/>
<feature type="compositionally biased region" description="Polar residues" evidence="5">
    <location>
        <begin position="652"/>
        <end position="661"/>
    </location>
</feature>
<feature type="transmembrane region" description="Helical" evidence="6">
    <location>
        <begin position="448"/>
        <end position="468"/>
    </location>
</feature>
<keyword evidence="4 6" id="KW-0472">Membrane</keyword>
<evidence type="ECO:0008006" key="9">
    <source>
        <dbReference type="Google" id="ProtNLM"/>
    </source>
</evidence>
<evidence type="ECO:0000256" key="5">
    <source>
        <dbReference type="SAM" id="MobiDB-lite"/>
    </source>
</evidence>
<feature type="transmembrane region" description="Helical" evidence="6">
    <location>
        <begin position="349"/>
        <end position="369"/>
    </location>
</feature>
<feature type="region of interest" description="Disordered" evidence="5">
    <location>
        <begin position="636"/>
        <end position="661"/>
    </location>
</feature>
<dbReference type="AlphaFoldDB" id="A0A3S4CKP6"/>
<accession>A0A3S4CKP6</accession>
<feature type="transmembrane region" description="Helical" evidence="6">
    <location>
        <begin position="168"/>
        <end position="190"/>
    </location>
</feature>
<keyword evidence="8" id="KW-1185">Reference proteome</keyword>
<dbReference type="InterPro" id="IPR002293">
    <property type="entry name" value="AA/rel_permease1"/>
</dbReference>
<feature type="transmembrane region" description="Helical" evidence="6">
    <location>
        <begin position="301"/>
        <end position="328"/>
    </location>
</feature>
<evidence type="ECO:0000256" key="3">
    <source>
        <dbReference type="ARBA" id="ARBA00022989"/>
    </source>
</evidence>
<sequence length="661" mass="68699">MSITAFILGRPLANQEQAGRKVGLPTGIPTIGLGAFGSPAYGPEAALLALAPLGVAGLGVFAVVQGAVVVLLLLLWSTFRRAVAAFPDSGGAYTVARTTLGRGGGLLAAAVLLLDYVLNVAVGISAGIAALVSAVPTLAPYRLTLCLAVLGGLTLVNLRGTLDAGRLFVGPTLAFLACLAVVIAAGATVVLTGGGEPGAAASAPSPAATAVPWTTVLVAYAVACSGLTGIEAVGNSVDTFRSPAVRMARRALAVVVLVLAVVLAALAWLVPALGLTAVPQADPAYRSLLSQLAVVAVGEGALYYISMALLLCVLVLSAHTSFVGLPGFVRLVAADGWLPRPFAVLGRRLVLTVGVLVLAGTAGALLIAFDGVTDRLVPLFAAAALTVFLLVQAGMVVHGLRVARRLGTRRWRVRGAAWSRIAIDGVGGLATTVALAVTLVAWFTAGVWIVLVLVPLLIGLFVAVRRYYAGLDRALRDPGPLDAAALAPPIVLVATEDRSRLVDRALAFALAISPDVWAVHLVALEGPGSEEKARLLRDTWADDVEAPARAAGRRPPRLVTVSAPYRQVWVPLLDLVDQLAAEHPDRTIAVLTPELVKQHWWQYPLHTLRARRMRAGLLRHGGSRLVVISVPWYREEPERDEPRPGGVAAQTARPSQAAISS</sequence>
<evidence type="ECO:0000256" key="2">
    <source>
        <dbReference type="ARBA" id="ARBA00022692"/>
    </source>
</evidence>
<feature type="transmembrane region" description="Helical" evidence="6">
    <location>
        <begin position="46"/>
        <end position="76"/>
    </location>
</feature>
<dbReference type="Pfam" id="PF13520">
    <property type="entry name" value="AA_permease_2"/>
    <property type="match status" value="1"/>
</dbReference>
<dbReference type="OrthoDB" id="9759676at2"/>
<organism evidence="7 8">
    <name type="scientific">Rhodoplanes serenus</name>
    <dbReference type="NCBI Taxonomy" id="200615"/>
    <lineage>
        <taxon>Bacteria</taxon>
        <taxon>Pseudomonadati</taxon>
        <taxon>Pseudomonadota</taxon>
        <taxon>Alphaproteobacteria</taxon>
        <taxon>Hyphomicrobiales</taxon>
        <taxon>Nitrobacteraceae</taxon>
        <taxon>Rhodoplanes</taxon>
    </lineage>
</organism>
<dbReference type="EMBL" id="UWOC01000214">
    <property type="protein sequence ID" value="VCU11489.1"/>
    <property type="molecule type" value="Genomic_DNA"/>
</dbReference>
<dbReference type="RefSeq" id="WP_129611662.1">
    <property type="nucleotide sequence ID" value="NZ_UWOC01000214.1"/>
</dbReference>
<comment type="subcellular location">
    <subcellularLocation>
        <location evidence="1">Membrane</location>
        <topology evidence="1">Multi-pass membrane protein</topology>
    </subcellularLocation>
</comment>
<name>A0A3S4CKP6_9BRAD</name>
<feature type="transmembrane region" description="Helical" evidence="6">
    <location>
        <begin position="138"/>
        <end position="156"/>
    </location>
</feature>
<protein>
    <recommendedName>
        <fullName evidence="9">Amino acid permease</fullName>
    </recommendedName>
</protein>
<dbReference type="Gene3D" id="1.20.1740.10">
    <property type="entry name" value="Amino acid/polyamine transporter I"/>
    <property type="match status" value="1"/>
</dbReference>
<comment type="caution">
    <text evidence="7">The sequence shown here is derived from an EMBL/GenBank/DDBJ whole genome shotgun (WGS) entry which is preliminary data.</text>
</comment>
<feature type="transmembrane region" description="Helical" evidence="6">
    <location>
        <begin position="210"/>
        <end position="230"/>
    </location>
</feature>
<gene>
    <name evidence="7" type="ORF">RHODGE_RHODGE_04969</name>
</gene>
<dbReference type="PANTHER" id="PTHR47704">
    <property type="entry name" value="POTASSIUM TRANSPORTER KIMA"/>
    <property type="match status" value="1"/>
</dbReference>
<evidence type="ECO:0000313" key="7">
    <source>
        <dbReference type="EMBL" id="VCU11489.1"/>
    </source>
</evidence>
<dbReference type="GO" id="GO:0022857">
    <property type="term" value="F:transmembrane transporter activity"/>
    <property type="evidence" value="ECO:0007669"/>
    <property type="project" value="InterPro"/>
</dbReference>
<dbReference type="Proteomes" id="UP000289200">
    <property type="component" value="Unassembled WGS sequence"/>
</dbReference>
<feature type="transmembrane region" description="Helical" evidence="6">
    <location>
        <begin position="421"/>
        <end position="442"/>
    </location>
</feature>
<keyword evidence="3 6" id="KW-1133">Transmembrane helix</keyword>
<dbReference type="PANTHER" id="PTHR47704:SF1">
    <property type="entry name" value="POTASSIUM TRANSPORTER KIMA"/>
    <property type="match status" value="1"/>
</dbReference>
<feature type="transmembrane region" description="Helical" evidence="6">
    <location>
        <begin position="251"/>
        <end position="270"/>
    </location>
</feature>
<feature type="transmembrane region" description="Helical" evidence="6">
    <location>
        <begin position="106"/>
        <end position="132"/>
    </location>
</feature>
<evidence type="ECO:0000256" key="4">
    <source>
        <dbReference type="ARBA" id="ARBA00023136"/>
    </source>
</evidence>
<dbReference type="GO" id="GO:0016020">
    <property type="term" value="C:membrane"/>
    <property type="evidence" value="ECO:0007669"/>
    <property type="project" value="UniProtKB-SubCell"/>
</dbReference>
<evidence type="ECO:0000313" key="8">
    <source>
        <dbReference type="Proteomes" id="UP000289200"/>
    </source>
</evidence>
<feature type="transmembrane region" description="Helical" evidence="6">
    <location>
        <begin position="375"/>
        <end position="400"/>
    </location>
</feature>
<evidence type="ECO:0000256" key="6">
    <source>
        <dbReference type="SAM" id="Phobius"/>
    </source>
</evidence>
<dbReference type="InterPro" id="IPR053153">
    <property type="entry name" value="APC_K+_Transporter"/>
</dbReference>
<keyword evidence="2 6" id="KW-0812">Transmembrane</keyword>
<reference evidence="8" key="1">
    <citation type="submission" date="2018-10" db="EMBL/GenBank/DDBJ databases">
        <authorList>
            <person name="Peiro R."/>
            <person name="Begona"/>
            <person name="Cbmso G."/>
            <person name="Lopez M."/>
            <person name="Gonzalez S."/>
            <person name="Sacristan E."/>
            <person name="Castillo E."/>
        </authorList>
    </citation>
    <scope>NUCLEOTIDE SEQUENCE [LARGE SCALE GENOMIC DNA]</scope>
</reference>
<evidence type="ECO:0000256" key="1">
    <source>
        <dbReference type="ARBA" id="ARBA00004141"/>
    </source>
</evidence>